<evidence type="ECO:0000313" key="1">
    <source>
        <dbReference type="EMBL" id="KAE9524872.1"/>
    </source>
</evidence>
<accession>A0A6G0T2Y9</accession>
<comment type="caution">
    <text evidence="1">The sequence shown here is derived from an EMBL/GenBank/DDBJ whole genome shotgun (WGS) entry which is preliminary data.</text>
</comment>
<name>A0A6G0T2Y9_APHGL</name>
<gene>
    <name evidence="1" type="ORF">AGLY_014922</name>
</gene>
<dbReference type="EMBL" id="VYZN01000065">
    <property type="protein sequence ID" value="KAE9524872.1"/>
    <property type="molecule type" value="Genomic_DNA"/>
</dbReference>
<keyword evidence="2" id="KW-1185">Reference proteome</keyword>
<dbReference type="Proteomes" id="UP000475862">
    <property type="component" value="Unassembled WGS sequence"/>
</dbReference>
<reference evidence="1 2" key="1">
    <citation type="submission" date="2019-08" db="EMBL/GenBank/DDBJ databases">
        <title>The genome of the soybean aphid Biotype 1, its phylome, world population structure and adaptation to the North American continent.</title>
        <authorList>
            <person name="Giordano R."/>
            <person name="Donthu R.K."/>
            <person name="Hernandez A.G."/>
            <person name="Wright C.L."/>
            <person name="Zimin A.V."/>
        </authorList>
    </citation>
    <scope>NUCLEOTIDE SEQUENCE [LARGE SCALE GENOMIC DNA]</scope>
    <source>
        <tissue evidence="1">Whole aphids</tissue>
    </source>
</reference>
<sequence>MIEQERLTNRPVYIIVVYNVIMSRKTLTQSPLNLTTLYTPTAAEVIATDGRPQPVAAAAIVKPVIPMVVSITSPVIMASRTNGAGFILKNRRYNIILIIYDYCVSNRHAMHSNTATHQRNIYCVAITIFTLTIARRTTDNSELLFTDSITLCNNVTTKQLLKLGKDNYLKLKLAKLVCENLRAACIDCIICVLLNHLLPLCSKLFGHILNPKPFVYSMVKSSVYTFNSSEHRVSNIMSFWYHIVDIELKQIEIFVLYTC</sequence>
<evidence type="ECO:0000313" key="2">
    <source>
        <dbReference type="Proteomes" id="UP000475862"/>
    </source>
</evidence>
<dbReference type="AlphaFoldDB" id="A0A6G0T2Y9"/>
<protein>
    <submittedName>
        <fullName evidence="1">Uncharacterized protein</fullName>
    </submittedName>
</protein>
<proteinExistence type="predicted"/>
<organism evidence="1 2">
    <name type="scientific">Aphis glycines</name>
    <name type="common">Soybean aphid</name>
    <dbReference type="NCBI Taxonomy" id="307491"/>
    <lineage>
        <taxon>Eukaryota</taxon>
        <taxon>Metazoa</taxon>
        <taxon>Ecdysozoa</taxon>
        <taxon>Arthropoda</taxon>
        <taxon>Hexapoda</taxon>
        <taxon>Insecta</taxon>
        <taxon>Pterygota</taxon>
        <taxon>Neoptera</taxon>
        <taxon>Paraneoptera</taxon>
        <taxon>Hemiptera</taxon>
        <taxon>Sternorrhyncha</taxon>
        <taxon>Aphidomorpha</taxon>
        <taxon>Aphidoidea</taxon>
        <taxon>Aphididae</taxon>
        <taxon>Aphidini</taxon>
        <taxon>Aphis</taxon>
        <taxon>Aphis</taxon>
    </lineage>
</organism>